<dbReference type="EMBL" id="CP016171">
    <property type="protein sequence ID" value="ANN72407.1"/>
    <property type="molecule type" value="Genomic_DNA"/>
</dbReference>
<sequence length="171" mass="18901">MPWLLYRLTEYHRNFPDAVIVAGAVPVVYAVVCRIRRGRMDRLLKTVLIGVALCYAVGAIVVAEGLWAIWGSAWSAVMGVVFLASLALRRPVFLTVLPQGPGSSSGRPAAVLTAAWGAAFLFEGWWRLWSRADWPFEHFLAAVPAVSYLVVAALVAWSFWYTARIARRPAN</sequence>
<keyword evidence="1" id="KW-0812">Transmembrane</keyword>
<protein>
    <submittedName>
        <fullName evidence="3">Uncharacterized protein</fullName>
    </submittedName>
</protein>
<keyword evidence="4" id="KW-1185">Reference proteome</keyword>
<dbReference type="KEGG" id="bbro:BAU06_14335"/>
<dbReference type="STRING" id="463025.BAU08_14570"/>
<evidence type="ECO:0000313" key="2">
    <source>
        <dbReference type="EMBL" id="ANN67318.1"/>
    </source>
</evidence>
<feature type="transmembrane region" description="Helical" evidence="1">
    <location>
        <begin position="138"/>
        <end position="161"/>
    </location>
</feature>
<evidence type="ECO:0000313" key="5">
    <source>
        <dbReference type="Proteomes" id="UP000092213"/>
    </source>
</evidence>
<dbReference type="Proteomes" id="UP000092213">
    <property type="component" value="Chromosome"/>
</dbReference>
<feature type="transmembrane region" description="Helical" evidence="1">
    <location>
        <begin position="69"/>
        <end position="88"/>
    </location>
</feature>
<evidence type="ECO:0000313" key="4">
    <source>
        <dbReference type="Proteomes" id="UP000091897"/>
    </source>
</evidence>
<feature type="transmembrane region" description="Helical" evidence="1">
    <location>
        <begin position="15"/>
        <end position="32"/>
    </location>
</feature>
<evidence type="ECO:0000256" key="1">
    <source>
        <dbReference type="SAM" id="Phobius"/>
    </source>
</evidence>
<dbReference type="Proteomes" id="UP000091897">
    <property type="component" value="Chromosome"/>
</dbReference>
<reference evidence="4 5" key="1">
    <citation type="submission" date="2016-06" db="EMBL/GenBank/DDBJ databases">
        <title>Complete genome sequences of Bordetella bronchialis and Bordetella flabilis.</title>
        <authorList>
            <person name="LiPuma J.J."/>
            <person name="Spilker T."/>
        </authorList>
    </citation>
    <scope>NUCLEOTIDE SEQUENCE [LARGE SCALE GENOMIC DNA]</scope>
    <source>
        <strain evidence="3 5">AU17976</strain>
        <strain evidence="2 4">AU3182</strain>
    </source>
</reference>
<keyword evidence="1" id="KW-1133">Transmembrane helix</keyword>
<accession>A0A193FJA4</accession>
<name>A0A193FJA4_9BORD</name>
<keyword evidence="1" id="KW-0472">Membrane</keyword>
<organism evidence="3 5">
    <name type="scientific">Bordetella bronchialis</name>
    <dbReference type="NCBI Taxonomy" id="463025"/>
    <lineage>
        <taxon>Bacteria</taxon>
        <taxon>Pseudomonadati</taxon>
        <taxon>Pseudomonadota</taxon>
        <taxon>Betaproteobacteria</taxon>
        <taxon>Burkholderiales</taxon>
        <taxon>Alcaligenaceae</taxon>
        <taxon>Bordetella</taxon>
    </lineage>
</organism>
<gene>
    <name evidence="2" type="ORF">BAU06_14335</name>
    <name evidence="3" type="ORF">BAU08_14570</name>
</gene>
<feature type="transmembrane region" description="Helical" evidence="1">
    <location>
        <begin position="109"/>
        <end position="126"/>
    </location>
</feature>
<dbReference type="EMBL" id="CP016170">
    <property type="protein sequence ID" value="ANN67318.1"/>
    <property type="molecule type" value="Genomic_DNA"/>
</dbReference>
<dbReference type="AlphaFoldDB" id="A0A193FJA4"/>
<feature type="transmembrane region" description="Helical" evidence="1">
    <location>
        <begin position="44"/>
        <end position="63"/>
    </location>
</feature>
<evidence type="ECO:0000313" key="3">
    <source>
        <dbReference type="EMBL" id="ANN72407.1"/>
    </source>
</evidence>
<proteinExistence type="predicted"/>